<dbReference type="Proteomes" id="UP000035680">
    <property type="component" value="Unassembled WGS sequence"/>
</dbReference>
<reference evidence="2" key="2">
    <citation type="submission" date="2015-08" db="UniProtKB">
        <authorList>
            <consortium name="WormBaseParasite"/>
        </authorList>
    </citation>
    <scope>IDENTIFICATION</scope>
</reference>
<sequence>MILIFNYNYSKVRILPLESLNNRELSSGQKRRMSKLRKQLNVYSSDVIKDFYISNKRSSTRSSRRKSNELLGKSSLINSFRKLLLSIKESNPSIDQSLQ</sequence>
<reference evidence="1" key="1">
    <citation type="submission" date="2014-07" db="EMBL/GenBank/DDBJ databases">
        <authorList>
            <person name="Martin A.A"/>
            <person name="De Silva N."/>
        </authorList>
    </citation>
    <scope>NUCLEOTIDE SEQUENCE</scope>
</reference>
<accession>A0A0K0FI11</accession>
<name>A0A0K0FI11_STRVS</name>
<keyword evidence="1" id="KW-1185">Reference proteome</keyword>
<protein>
    <submittedName>
        <fullName evidence="2">Maturase K</fullName>
    </submittedName>
</protein>
<dbReference type="AlphaFoldDB" id="A0A0K0FI11"/>
<proteinExistence type="predicted"/>
<organism evidence="1 2">
    <name type="scientific">Strongyloides venezuelensis</name>
    <name type="common">Threadworm</name>
    <dbReference type="NCBI Taxonomy" id="75913"/>
    <lineage>
        <taxon>Eukaryota</taxon>
        <taxon>Metazoa</taxon>
        <taxon>Ecdysozoa</taxon>
        <taxon>Nematoda</taxon>
        <taxon>Chromadorea</taxon>
        <taxon>Rhabditida</taxon>
        <taxon>Tylenchina</taxon>
        <taxon>Panagrolaimomorpha</taxon>
        <taxon>Strongyloidoidea</taxon>
        <taxon>Strongyloididae</taxon>
        <taxon>Strongyloides</taxon>
    </lineage>
</organism>
<dbReference type="WBParaSite" id="SVE_0852900.1">
    <property type="protein sequence ID" value="SVE_0852900.1"/>
    <property type="gene ID" value="SVE_0852900"/>
</dbReference>
<evidence type="ECO:0000313" key="2">
    <source>
        <dbReference type="WBParaSite" id="SVE_0852900.1"/>
    </source>
</evidence>
<evidence type="ECO:0000313" key="1">
    <source>
        <dbReference type="Proteomes" id="UP000035680"/>
    </source>
</evidence>